<dbReference type="RefSeq" id="WP_215784382.1">
    <property type="nucleotide sequence ID" value="NZ_JAHKKG010000001.1"/>
</dbReference>
<dbReference type="SUPFAM" id="SSF53335">
    <property type="entry name" value="S-adenosyl-L-methionine-dependent methyltransferases"/>
    <property type="match status" value="1"/>
</dbReference>
<dbReference type="Gene3D" id="3.40.50.150">
    <property type="entry name" value="Vaccinia Virus protein VP39"/>
    <property type="match status" value="1"/>
</dbReference>
<evidence type="ECO:0000256" key="3">
    <source>
        <dbReference type="ARBA" id="ARBA00022679"/>
    </source>
</evidence>
<comment type="similarity">
    <text evidence="1">Belongs to the methyltransferase superfamily.</text>
</comment>
<proteinExistence type="inferred from homology"/>
<evidence type="ECO:0000256" key="2">
    <source>
        <dbReference type="ARBA" id="ARBA00022603"/>
    </source>
</evidence>
<accession>A0ABS5YI64</accession>
<reference evidence="5 6" key="1">
    <citation type="submission" date="2021-06" db="EMBL/GenBank/DDBJ databases">
        <title>Actinoplanes lichenicola sp. nov., and Actinoplanes ovalisporus sp. nov., isolated from lichen in Thailand.</title>
        <authorList>
            <person name="Saeng-In P."/>
            <person name="Kanchanasin P."/>
            <person name="Yuki M."/>
            <person name="Kudo T."/>
            <person name="Ohkuma M."/>
            <person name="Phongsopitanun W."/>
            <person name="Tanasupawat S."/>
        </authorList>
    </citation>
    <scope>NUCLEOTIDE SEQUENCE [LARGE SCALE GENOMIC DNA]</scope>
    <source>
        <strain evidence="5 6">NBRC 110975</strain>
    </source>
</reference>
<keyword evidence="2 5" id="KW-0489">Methyltransferase</keyword>
<name>A0ABS5YI64_9ACTN</name>
<feature type="domain" description="Methyltransferase type 11" evidence="4">
    <location>
        <begin position="46"/>
        <end position="133"/>
    </location>
</feature>
<dbReference type="GO" id="GO:0032259">
    <property type="term" value="P:methylation"/>
    <property type="evidence" value="ECO:0007669"/>
    <property type="project" value="UniProtKB-KW"/>
</dbReference>
<dbReference type="EMBL" id="JAHKKG010000001">
    <property type="protein sequence ID" value="MBU2662433.1"/>
    <property type="molecule type" value="Genomic_DNA"/>
</dbReference>
<dbReference type="InterPro" id="IPR029063">
    <property type="entry name" value="SAM-dependent_MTases_sf"/>
</dbReference>
<dbReference type="Proteomes" id="UP001519654">
    <property type="component" value="Unassembled WGS sequence"/>
</dbReference>
<dbReference type="InterPro" id="IPR013216">
    <property type="entry name" value="Methyltransf_11"/>
</dbReference>
<dbReference type="Pfam" id="PF08241">
    <property type="entry name" value="Methyltransf_11"/>
    <property type="match status" value="1"/>
</dbReference>
<keyword evidence="3" id="KW-0808">Transferase</keyword>
<keyword evidence="6" id="KW-1185">Reference proteome</keyword>
<evidence type="ECO:0000313" key="6">
    <source>
        <dbReference type="Proteomes" id="UP001519654"/>
    </source>
</evidence>
<comment type="caution">
    <text evidence="5">The sequence shown here is derived from an EMBL/GenBank/DDBJ whole genome shotgun (WGS) entry which is preliminary data.</text>
</comment>
<organism evidence="5 6">
    <name type="scientific">Paractinoplanes bogorensis</name>
    <dbReference type="NCBI Taxonomy" id="1610840"/>
    <lineage>
        <taxon>Bacteria</taxon>
        <taxon>Bacillati</taxon>
        <taxon>Actinomycetota</taxon>
        <taxon>Actinomycetes</taxon>
        <taxon>Micromonosporales</taxon>
        <taxon>Micromonosporaceae</taxon>
        <taxon>Paractinoplanes</taxon>
    </lineage>
</organism>
<protein>
    <submittedName>
        <fullName evidence="5">Class I SAM-dependent methyltransferase</fullName>
    </submittedName>
</protein>
<evidence type="ECO:0000259" key="4">
    <source>
        <dbReference type="Pfam" id="PF08241"/>
    </source>
</evidence>
<dbReference type="PANTHER" id="PTHR44942:SF4">
    <property type="entry name" value="METHYLTRANSFERASE TYPE 11 DOMAIN-CONTAINING PROTEIN"/>
    <property type="match status" value="1"/>
</dbReference>
<gene>
    <name evidence="5" type="ORF">KOI35_02805</name>
</gene>
<evidence type="ECO:0000313" key="5">
    <source>
        <dbReference type="EMBL" id="MBU2662433.1"/>
    </source>
</evidence>
<dbReference type="PANTHER" id="PTHR44942">
    <property type="entry name" value="METHYLTRANSF_11 DOMAIN-CONTAINING PROTEIN"/>
    <property type="match status" value="1"/>
</dbReference>
<sequence length="260" mass="27672">MPTPHRERRTAESFGVDPARYDRARPAYPAALISRLVAAAPGPSFLDVGLGTGILARQLRAAGARVLGVEPDPRMAGFARAGGFEVEVARFEDWDPAGRSFDAVVAGQAWHWVDPVAGAAVAASVLRPGGRLALVWNAAQPSADAGEAFAEVFRRLLPDSPLANLPNVTAAQGYASFLDQADGGLRRTGAFAEPERWASEWDHVYTRDDWLDQLPTQGLFTTLPADRLAELVAAIGAAVDDLGGSFPMHFTTLTTTAVRA</sequence>
<evidence type="ECO:0000256" key="1">
    <source>
        <dbReference type="ARBA" id="ARBA00008361"/>
    </source>
</evidence>
<dbReference type="InterPro" id="IPR051052">
    <property type="entry name" value="Diverse_substrate_MTase"/>
</dbReference>
<dbReference type="GO" id="GO:0008168">
    <property type="term" value="F:methyltransferase activity"/>
    <property type="evidence" value="ECO:0007669"/>
    <property type="project" value="UniProtKB-KW"/>
</dbReference>
<dbReference type="CDD" id="cd02440">
    <property type="entry name" value="AdoMet_MTases"/>
    <property type="match status" value="1"/>
</dbReference>